<name>A0A1D2YSV2_9BACI</name>
<comment type="catalytic activity">
    <reaction evidence="17">
        <text>7,8-dihydropteroate + L-glutamate + ATP = 7,8-dihydrofolate + ADP + phosphate + H(+)</text>
        <dbReference type="Rhea" id="RHEA:23584"/>
        <dbReference type="ChEBI" id="CHEBI:15378"/>
        <dbReference type="ChEBI" id="CHEBI:17839"/>
        <dbReference type="ChEBI" id="CHEBI:29985"/>
        <dbReference type="ChEBI" id="CHEBI:30616"/>
        <dbReference type="ChEBI" id="CHEBI:43474"/>
        <dbReference type="ChEBI" id="CHEBI:57451"/>
        <dbReference type="ChEBI" id="CHEBI:456216"/>
        <dbReference type="EC" id="6.3.2.12"/>
    </reaction>
</comment>
<dbReference type="Gene3D" id="3.90.190.20">
    <property type="entry name" value="Mur ligase, C-terminal domain"/>
    <property type="match status" value="1"/>
</dbReference>
<comment type="pathway">
    <text evidence="3">Cofactor biosynthesis; tetrahydrofolylpolyglutamate biosynthesis.</text>
</comment>
<dbReference type="Proteomes" id="UP000243739">
    <property type="component" value="Unassembled WGS sequence"/>
</dbReference>
<keyword evidence="9 18" id="KW-0436">Ligase</keyword>
<dbReference type="InterPro" id="IPR018109">
    <property type="entry name" value="Folylpolyglutamate_synth_CS"/>
</dbReference>
<evidence type="ECO:0000256" key="1">
    <source>
        <dbReference type="ARBA" id="ARBA00001946"/>
    </source>
</evidence>
<dbReference type="AlphaFoldDB" id="A0A1D2YSV2"/>
<keyword evidence="11 18" id="KW-0547">Nucleotide-binding</keyword>
<evidence type="ECO:0000256" key="18">
    <source>
        <dbReference type="PIRNR" id="PIRNR001563"/>
    </source>
</evidence>
<comment type="similarity">
    <text evidence="4 18">Belongs to the folylpolyglutamate synthase family.</text>
</comment>
<keyword evidence="22" id="KW-1185">Reference proteome</keyword>
<reference evidence="21 22" key="1">
    <citation type="submission" date="2016-09" db="EMBL/GenBank/DDBJ databases">
        <title>Draft genome sequence for the type strain of Vulcanibacillus modesticaldus BR, a strictly anaerobic, moderately thermophilic, and nitrate-reducing bacterium from deep sea-hydrothermal vents of the Mid-Atlantic Ridge.</title>
        <authorList>
            <person name="Abin C.A."/>
            <person name="Hollibaugh J.T."/>
        </authorList>
    </citation>
    <scope>NUCLEOTIDE SEQUENCE [LARGE SCALE GENOMIC DNA]</scope>
    <source>
        <strain evidence="21 22">BR</strain>
    </source>
</reference>
<dbReference type="PIRSF" id="PIRSF001563">
    <property type="entry name" value="Folylpolyglu_synth"/>
    <property type="match status" value="1"/>
</dbReference>
<dbReference type="InterPro" id="IPR036615">
    <property type="entry name" value="Mur_ligase_C_dom_sf"/>
</dbReference>
<evidence type="ECO:0000256" key="3">
    <source>
        <dbReference type="ARBA" id="ARBA00005150"/>
    </source>
</evidence>
<dbReference type="GO" id="GO:0046872">
    <property type="term" value="F:metal ion binding"/>
    <property type="evidence" value="ECO:0007669"/>
    <property type="project" value="UniProtKB-KW"/>
</dbReference>
<dbReference type="STRING" id="337097.BHF71_03315"/>
<keyword evidence="10" id="KW-0479">Metal-binding</keyword>
<evidence type="ECO:0000256" key="2">
    <source>
        <dbReference type="ARBA" id="ARBA00004799"/>
    </source>
</evidence>
<dbReference type="Pfam" id="PF02875">
    <property type="entry name" value="Mur_ligase_C"/>
    <property type="match status" value="1"/>
</dbReference>
<evidence type="ECO:0000256" key="4">
    <source>
        <dbReference type="ARBA" id="ARBA00008276"/>
    </source>
</evidence>
<evidence type="ECO:0000256" key="6">
    <source>
        <dbReference type="ARBA" id="ARBA00013023"/>
    </source>
</evidence>
<dbReference type="EMBL" id="MIJF01000056">
    <property type="protein sequence ID" value="OEF98062.1"/>
    <property type="molecule type" value="Genomic_DNA"/>
</dbReference>
<dbReference type="InterPro" id="IPR001645">
    <property type="entry name" value="Folylpolyglutamate_synth"/>
</dbReference>
<dbReference type="SUPFAM" id="SSF53623">
    <property type="entry name" value="MurD-like peptide ligases, catalytic domain"/>
    <property type="match status" value="1"/>
</dbReference>
<evidence type="ECO:0000256" key="7">
    <source>
        <dbReference type="ARBA" id="ARBA00013025"/>
    </source>
</evidence>
<feature type="domain" description="Mur ligase C-terminal" evidence="19">
    <location>
        <begin position="308"/>
        <end position="428"/>
    </location>
</feature>
<dbReference type="Gene3D" id="3.40.1190.10">
    <property type="entry name" value="Mur-like, catalytic domain"/>
    <property type="match status" value="1"/>
</dbReference>
<keyword evidence="14" id="KW-0289">Folate biosynthesis</keyword>
<feature type="domain" description="Mur ligase central" evidence="20">
    <location>
        <begin position="53"/>
        <end position="280"/>
    </location>
</feature>
<dbReference type="GO" id="GO:0046656">
    <property type="term" value="P:folic acid biosynthetic process"/>
    <property type="evidence" value="ECO:0007669"/>
    <property type="project" value="UniProtKB-KW"/>
</dbReference>
<evidence type="ECO:0000256" key="8">
    <source>
        <dbReference type="ARBA" id="ARBA00019357"/>
    </source>
</evidence>
<evidence type="ECO:0000256" key="15">
    <source>
        <dbReference type="ARBA" id="ARBA00030592"/>
    </source>
</evidence>
<dbReference type="InterPro" id="IPR036565">
    <property type="entry name" value="Mur-like_cat_sf"/>
</dbReference>
<evidence type="ECO:0000256" key="12">
    <source>
        <dbReference type="ARBA" id="ARBA00022840"/>
    </source>
</evidence>
<dbReference type="PANTHER" id="PTHR11136">
    <property type="entry name" value="FOLYLPOLYGLUTAMATE SYNTHASE-RELATED"/>
    <property type="match status" value="1"/>
</dbReference>
<evidence type="ECO:0000313" key="21">
    <source>
        <dbReference type="EMBL" id="OEF98062.1"/>
    </source>
</evidence>
<evidence type="ECO:0000256" key="5">
    <source>
        <dbReference type="ARBA" id="ARBA00011245"/>
    </source>
</evidence>
<comment type="caution">
    <text evidence="21">The sequence shown here is derived from an EMBL/GenBank/DDBJ whole genome shotgun (WGS) entry which is preliminary data.</text>
</comment>
<evidence type="ECO:0000256" key="14">
    <source>
        <dbReference type="ARBA" id="ARBA00022909"/>
    </source>
</evidence>
<dbReference type="FunFam" id="3.40.1190.10:FF:000004">
    <property type="entry name" value="Dihydrofolate synthase/folylpolyglutamate synthase"/>
    <property type="match status" value="1"/>
</dbReference>
<accession>A0A1D2YSV2</accession>
<dbReference type="GO" id="GO:0005524">
    <property type="term" value="F:ATP binding"/>
    <property type="evidence" value="ECO:0007669"/>
    <property type="project" value="UniProtKB-KW"/>
</dbReference>
<evidence type="ECO:0000256" key="16">
    <source>
        <dbReference type="ARBA" id="ARBA00047493"/>
    </source>
</evidence>
<dbReference type="NCBIfam" id="TIGR01499">
    <property type="entry name" value="folC"/>
    <property type="match status" value="1"/>
</dbReference>
<sequence>MDRVEYKEVKTKDEAIEWIHNLKTLGIKPGLSRMEWMLERLGNPERRVKFLHIAGTNGKGSTASFISNVLRKSGYKVGMFTSPYLIEFTNRIQINGEDISEEHLVEMLNRVIPLVKELEVSELGSPTEFEVVTTIAILYFASVAYPDIVVWETGLGGRFDSTNVVYPIVSVITNVGFDHMDLLGDDIKQIAMEKAGIIKPGVPVVSGVENEEARSVIKDIAKSKKASLYQLNEQFFIKTHKMNHLGSKFDFTGPFLTMPNLEIKMVGPHQIKNAAVALMALEILRQYYAFIIEEEAVYSGLKHTFWAGRFEIISEKPTVIIDGAHNPEGALSLGETVSLFEYNRLIMVTGVLKDKAIEDLFKNFIPIADQLIITKPDNPRALDLKDIKKVISTIVPTKEVILNPDWRDAVKQALQMADQEDLVVITGSLYLISDVRRYLLEEYKKIHS</sequence>
<evidence type="ECO:0000256" key="9">
    <source>
        <dbReference type="ARBA" id="ARBA00022598"/>
    </source>
</evidence>
<protein>
    <recommendedName>
        <fullName evidence="8">Dihydrofolate synthase/folylpolyglutamate synthase</fullName>
        <ecNumber evidence="6">6.3.2.12</ecNumber>
        <ecNumber evidence="7">6.3.2.17</ecNumber>
    </recommendedName>
    <alternativeName>
        <fullName evidence="15">Tetrahydrofolylpolyglutamate synthase</fullName>
    </alternativeName>
</protein>
<comment type="cofactor">
    <cofactor evidence="1">
        <name>Mg(2+)</name>
        <dbReference type="ChEBI" id="CHEBI:18420"/>
    </cofactor>
</comment>
<dbReference type="SUPFAM" id="SSF53244">
    <property type="entry name" value="MurD-like peptide ligases, peptide-binding domain"/>
    <property type="match status" value="1"/>
</dbReference>
<dbReference type="InterPro" id="IPR013221">
    <property type="entry name" value="Mur_ligase_cen"/>
</dbReference>
<keyword evidence="12 18" id="KW-0067">ATP-binding</keyword>
<dbReference type="PANTHER" id="PTHR11136:SF0">
    <property type="entry name" value="DIHYDROFOLATE SYNTHETASE-RELATED"/>
    <property type="match status" value="1"/>
</dbReference>
<dbReference type="InterPro" id="IPR004101">
    <property type="entry name" value="Mur_ligase_C"/>
</dbReference>
<evidence type="ECO:0000313" key="22">
    <source>
        <dbReference type="Proteomes" id="UP000243739"/>
    </source>
</evidence>
<dbReference type="GO" id="GO:0005737">
    <property type="term" value="C:cytoplasm"/>
    <property type="evidence" value="ECO:0007669"/>
    <property type="project" value="TreeGrafter"/>
</dbReference>
<organism evidence="21 22">
    <name type="scientific">Vulcanibacillus modesticaldus</name>
    <dbReference type="NCBI Taxonomy" id="337097"/>
    <lineage>
        <taxon>Bacteria</taxon>
        <taxon>Bacillati</taxon>
        <taxon>Bacillota</taxon>
        <taxon>Bacilli</taxon>
        <taxon>Bacillales</taxon>
        <taxon>Bacillaceae</taxon>
        <taxon>Vulcanibacillus</taxon>
    </lineage>
</organism>
<evidence type="ECO:0000256" key="17">
    <source>
        <dbReference type="ARBA" id="ARBA00049161"/>
    </source>
</evidence>
<dbReference type="Pfam" id="PF08245">
    <property type="entry name" value="Mur_ligase_M"/>
    <property type="match status" value="1"/>
</dbReference>
<gene>
    <name evidence="21" type="ORF">BHF71_03315</name>
</gene>
<proteinExistence type="inferred from homology"/>
<dbReference type="PROSITE" id="PS01011">
    <property type="entry name" value="FOLYLPOLYGLU_SYNT_1"/>
    <property type="match status" value="1"/>
</dbReference>
<evidence type="ECO:0000256" key="13">
    <source>
        <dbReference type="ARBA" id="ARBA00022842"/>
    </source>
</evidence>
<evidence type="ECO:0000256" key="11">
    <source>
        <dbReference type="ARBA" id="ARBA00022741"/>
    </source>
</evidence>
<dbReference type="GO" id="GO:0008841">
    <property type="term" value="F:dihydrofolate synthase activity"/>
    <property type="evidence" value="ECO:0007669"/>
    <property type="project" value="UniProtKB-EC"/>
</dbReference>
<dbReference type="GO" id="GO:0004326">
    <property type="term" value="F:tetrahydrofolylpolyglutamate synthase activity"/>
    <property type="evidence" value="ECO:0007669"/>
    <property type="project" value="UniProtKB-EC"/>
</dbReference>
<evidence type="ECO:0000259" key="20">
    <source>
        <dbReference type="Pfam" id="PF08245"/>
    </source>
</evidence>
<comment type="subunit">
    <text evidence="5">Monomer.</text>
</comment>
<keyword evidence="13" id="KW-0460">Magnesium</keyword>
<comment type="pathway">
    <text evidence="2">Cofactor biosynthesis; tetrahydrofolate biosynthesis; 7,8-dihydrofolate from 2-amino-4-hydroxy-6-hydroxymethyl-7,8-dihydropteridine diphosphate and 4-aminobenzoate: step 2/2.</text>
</comment>
<comment type="catalytic activity">
    <reaction evidence="16">
        <text>(6S)-5,6,7,8-tetrahydrofolyl-(gamma-L-Glu)(n) + L-glutamate + ATP = (6S)-5,6,7,8-tetrahydrofolyl-(gamma-L-Glu)(n+1) + ADP + phosphate + H(+)</text>
        <dbReference type="Rhea" id="RHEA:10580"/>
        <dbReference type="Rhea" id="RHEA-COMP:14738"/>
        <dbReference type="Rhea" id="RHEA-COMP:14740"/>
        <dbReference type="ChEBI" id="CHEBI:15378"/>
        <dbReference type="ChEBI" id="CHEBI:29985"/>
        <dbReference type="ChEBI" id="CHEBI:30616"/>
        <dbReference type="ChEBI" id="CHEBI:43474"/>
        <dbReference type="ChEBI" id="CHEBI:141005"/>
        <dbReference type="ChEBI" id="CHEBI:456216"/>
        <dbReference type="EC" id="6.3.2.17"/>
    </reaction>
</comment>
<dbReference type="EC" id="6.3.2.12" evidence="6"/>
<dbReference type="EC" id="6.3.2.17" evidence="7"/>
<evidence type="ECO:0000259" key="19">
    <source>
        <dbReference type="Pfam" id="PF02875"/>
    </source>
</evidence>
<evidence type="ECO:0000256" key="10">
    <source>
        <dbReference type="ARBA" id="ARBA00022723"/>
    </source>
</evidence>